<evidence type="ECO:0000256" key="1">
    <source>
        <dbReference type="ARBA" id="ARBA00022603"/>
    </source>
</evidence>
<keyword evidence="3" id="KW-0949">S-adenosyl-L-methionine</keyword>
<gene>
    <name evidence="6" type="ORF">BACCOP_00085</name>
    <name evidence="5" type="ORF">BACCOP_04269</name>
</gene>
<dbReference type="InterPro" id="IPR001737">
    <property type="entry name" value="KsgA/Erm"/>
</dbReference>
<reference evidence="6 7" key="1">
    <citation type="submission" date="2008-04" db="EMBL/GenBank/DDBJ databases">
        <title>Draft genome sequence of Bacteroides coprocola (DSM 17136).</title>
        <authorList>
            <person name="Sudarsanam P."/>
            <person name="Ley R."/>
            <person name="Guruge J."/>
            <person name="Turnbaugh P.J."/>
            <person name="Mahowald M."/>
            <person name="Liep D."/>
            <person name="Gordon J."/>
        </authorList>
    </citation>
    <scope>NUCLEOTIDE SEQUENCE [LARGE SCALE GENOMIC DNA]</scope>
    <source>
        <strain evidence="6 7">DSM 17136</strain>
    </source>
</reference>
<accession>B3JDZ6</accession>
<keyword evidence="1 6" id="KW-0489">Methyltransferase</keyword>
<dbReference type="GO" id="GO:0003723">
    <property type="term" value="F:RNA binding"/>
    <property type="evidence" value="ECO:0007669"/>
    <property type="project" value="UniProtKB-KW"/>
</dbReference>
<dbReference type="AlphaFoldDB" id="B3JDZ6"/>
<evidence type="ECO:0000313" key="7">
    <source>
        <dbReference type="Proteomes" id="UP000003146"/>
    </source>
</evidence>
<comment type="caution">
    <text evidence="6">The sequence shown here is derived from an EMBL/GenBank/DDBJ whole genome shotgun (WGS) entry which is preliminary data.</text>
</comment>
<evidence type="ECO:0000313" key="5">
    <source>
        <dbReference type="EMBL" id="EDU98728.1"/>
    </source>
</evidence>
<dbReference type="EMBL" id="ABIY02000011">
    <property type="protein sequence ID" value="EDV02815.1"/>
    <property type="molecule type" value="Genomic_DNA"/>
</dbReference>
<dbReference type="Gene3D" id="3.40.50.150">
    <property type="entry name" value="Vaccinia Virus protein VP39"/>
    <property type="match status" value="1"/>
</dbReference>
<dbReference type="HOGENOM" id="CLU_1831088_0_0_10"/>
<proteinExistence type="predicted"/>
<dbReference type="GO" id="GO:0008168">
    <property type="term" value="F:methyltransferase activity"/>
    <property type="evidence" value="ECO:0007669"/>
    <property type="project" value="UniProtKB-KW"/>
</dbReference>
<organism evidence="6 7">
    <name type="scientific">Phocaeicola coprocola DSM 17136</name>
    <dbReference type="NCBI Taxonomy" id="470145"/>
    <lineage>
        <taxon>Bacteria</taxon>
        <taxon>Pseudomonadati</taxon>
        <taxon>Bacteroidota</taxon>
        <taxon>Bacteroidia</taxon>
        <taxon>Bacteroidales</taxon>
        <taxon>Bacteroidaceae</taxon>
        <taxon>Phocaeicola</taxon>
    </lineage>
</organism>
<dbReference type="EMBL" id="ABIY02000132">
    <property type="protein sequence ID" value="EDU98728.1"/>
    <property type="molecule type" value="Genomic_DNA"/>
</dbReference>
<dbReference type="Proteomes" id="UP000003146">
    <property type="component" value="Unassembled WGS sequence"/>
</dbReference>
<dbReference type="InterPro" id="IPR029063">
    <property type="entry name" value="SAM-dependent_MTases_sf"/>
</dbReference>
<dbReference type="SUPFAM" id="SSF53335">
    <property type="entry name" value="S-adenosyl-L-methionine-dependent methyltransferases"/>
    <property type="match status" value="1"/>
</dbReference>
<evidence type="ECO:0000313" key="6">
    <source>
        <dbReference type="EMBL" id="EDV02815.1"/>
    </source>
</evidence>
<keyword evidence="2 6" id="KW-0808">Transferase</keyword>
<evidence type="ECO:0000256" key="3">
    <source>
        <dbReference type="ARBA" id="ARBA00022691"/>
    </source>
</evidence>
<evidence type="ECO:0000256" key="4">
    <source>
        <dbReference type="ARBA" id="ARBA00022884"/>
    </source>
</evidence>
<dbReference type="STRING" id="470145.BACCOP_00085"/>
<name>B3JDZ6_9BACT</name>
<evidence type="ECO:0000256" key="2">
    <source>
        <dbReference type="ARBA" id="ARBA00022679"/>
    </source>
</evidence>
<dbReference type="eggNOG" id="COG0030">
    <property type="taxonomic scope" value="Bacteria"/>
</dbReference>
<dbReference type="Pfam" id="PF00398">
    <property type="entry name" value="RrnaAD"/>
    <property type="match status" value="1"/>
</dbReference>
<keyword evidence="4" id="KW-0694">RNA-binding</keyword>
<reference evidence="6 7" key="2">
    <citation type="submission" date="2008-04" db="EMBL/GenBank/DDBJ databases">
        <authorList>
            <person name="Fulton L."/>
            <person name="Clifton S."/>
            <person name="Fulton B."/>
            <person name="Xu J."/>
            <person name="Minx P."/>
            <person name="Pepin K.H."/>
            <person name="Johnson M."/>
            <person name="Thiruvilangam P."/>
            <person name="Bhonagiri V."/>
            <person name="Nash W.E."/>
            <person name="Mardis E.R."/>
            <person name="Wilson R.K."/>
        </authorList>
    </citation>
    <scope>NUCLEOTIDE SEQUENCE [LARGE SCALE GENOMIC DNA]</scope>
    <source>
        <strain evidence="6 7">DSM 17136</strain>
    </source>
</reference>
<protein>
    <submittedName>
        <fullName evidence="6">rRNA adenine N-6-methyltransferase family protein</fullName>
    </submittedName>
</protein>
<sequence>MKTLTWQKPGQQNVAQELIKIIINYVAELRFRKIQKGTIQVFTCKKLLMTKKKLPVRFTGQHFTIDKVLIKDAIRQANISNQDTVLDIGAGKGFLTVHLSLNPQLHSRSATYIKRNGLLIRKITIKSSRPFQCAYHPLTP</sequence>
<dbReference type="GO" id="GO:0032259">
    <property type="term" value="P:methylation"/>
    <property type="evidence" value="ECO:0007669"/>
    <property type="project" value="UniProtKB-KW"/>
</dbReference>